<reference evidence="2 3" key="1">
    <citation type="submission" date="2022-04" db="EMBL/GenBank/DDBJ databases">
        <title>Diverse halophilic archaea isolated from saline environments.</title>
        <authorList>
            <person name="Cui H.-L."/>
        </authorList>
    </citation>
    <scope>NUCLEOTIDE SEQUENCE [LARGE SCALE GENOMIC DNA]</scope>
    <source>
        <strain evidence="2 3">XZYJT49</strain>
    </source>
</reference>
<evidence type="ECO:0000313" key="2">
    <source>
        <dbReference type="EMBL" id="UPV73764.1"/>
    </source>
</evidence>
<name>A0A8U0HSW7_9EURY</name>
<dbReference type="GeneID" id="72186454"/>
<gene>
    <name evidence="2" type="ORF">M0R89_14605</name>
</gene>
<dbReference type="AlphaFoldDB" id="A0A8U0HSW7"/>
<evidence type="ECO:0000313" key="3">
    <source>
        <dbReference type="Proteomes" id="UP000830729"/>
    </source>
</evidence>
<proteinExistence type="predicted"/>
<accession>A0A8U0HSW7</accession>
<keyword evidence="3" id="KW-1185">Reference proteome</keyword>
<evidence type="ECO:0000256" key="1">
    <source>
        <dbReference type="SAM" id="MobiDB-lite"/>
    </source>
</evidence>
<dbReference type="RefSeq" id="WP_248649816.1">
    <property type="nucleotide sequence ID" value="NZ_CP096659.1"/>
</dbReference>
<sequence length="57" mass="6277">MTHEDAGWRPDLGLEEYGGSELWDHGIGPHEVNSAEVDGDIAFPKELKEGLAQLDDE</sequence>
<protein>
    <submittedName>
        <fullName evidence="2">Uncharacterized protein</fullName>
    </submittedName>
</protein>
<dbReference type="Proteomes" id="UP000830729">
    <property type="component" value="Chromosome"/>
</dbReference>
<organism evidence="2 3">
    <name type="scientific">Halorussus limi</name>
    <dbReference type="NCBI Taxonomy" id="2938695"/>
    <lineage>
        <taxon>Archaea</taxon>
        <taxon>Methanobacteriati</taxon>
        <taxon>Methanobacteriota</taxon>
        <taxon>Stenosarchaea group</taxon>
        <taxon>Halobacteria</taxon>
        <taxon>Halobacteriales</taxon>
        <taxon>Haladaptataceae</taxon>
        <taxon>Halorussus</taxon>
    </lineage>
</organism>
<dbReference type="EMBL" id="CP096659">
    <property type="protein sequence ID" value="UPV73764.1"/>
    <property type="molecule type" value="Genomic_DNA"/>
</dbReference>
<feature type="region of interest" description="Disordered" evidence="1">
    <location>
        <begin position="1"/>
        <end position="31"/>
    </location>
</feature>
<dbReference type="KEGG" id="halx:M0R89_14605"/>